<dbReference type="GO" id="GO:0019843">
    <property type="term" value="F:rRNA binding"/>
    <property type="evidence" value="ECO:0007669"/>
    <property type="project" value="UniProtKB-UniRule"/>
</dbReference>
<dbReference type="GO" id="GO:0070040">
    <property type="term" value="F:rRNA (adenine(2503)-C2-)-methyltransferase activity"/>
    <property type="evidence" value="ECO:0007669"/>
    <property type="project" value="UniProtKB-UniRule"/>
</dbReference>
<proteinExistence type="inferred from homology"/>
<comment type="similarity">
    <text evidence="13">Belongs to the radical SAM superfamily. RlmN family.</text>
</comment>
<dbReference type="PROSITE" id="PS51918">
    <property type="entry name" value="RADICAL_SAM"/>
    <property type="match status" value="1"/>
</dbReference>
<dbReference type="Proteomes" id="UP000050502">
    <property type="component" value="Unassembled WGS sequence"/>
</dbReference>
<dbReference type="InterPro" id="IPR006638">
    <property type="entry name" value="Elp3/MiaA/NifB-like_rSAM"/>
</dbReference>
<keyword evidence="5 13" id="KW-0489">Methyltransferase</keyword>
<dbReference type="PIRSF" id="PIRSF006004">
    <property type="entry name" value="CHP00048"/>
    <property type="match status" value="1"/>
</dbReference>
<dbReference type="Pfam" id="PF04055">
    <property type="entry name" value="Radical_SAM"/>
    <property type="match status" value="1"/>
</dbReference>
<keyword evidence="10 13" id="KW-0408">Iron</keyword>
<dbReference type="CDD" id="cd01335">
    <property type="entry name" value="Radical_SAM"/>
    <property type="match status" value="1"/>
</dbReference>
<comment type="catalytic activity">
    <reaction evidence="13">
        <text>adenosine(37) in tRNA + 2 reduced [2Fe-2S]-[ferredoxin] + 2 S-adenosyl-L-methionine = 2-methyladenosine(37) in tRNA + 5'-deoxyadenosine + L-methionine + 2 oxidized [2Fe-2S]-[ferredoxin] + S-adenosyl-L-homocysteine</text>
        <dbReference type="Rhea" id="RHEA:43332"/>
        <dbReference type="Rhea" id="RHEA-COMP:10000"/>
        <dbReference type="Rhea" id="RHEA-COMP:10001"/>
        <dbReference type="Rhea" id="RHEA-COMP:10162"/>
        <dbReference type="Rhea" id="RHEA-COMP:10485"/>
        <dbReference type="ChEBI" id="CHEBI:17319"/>
        <dbReference type="ChEBI" id="CHEBI:33737"/>
        <dbReference type="ChEBI" id="CHEBI:33738"/>
        <dbReference type="ChEBI" id="CHEBI:57844"/>
        <dbReference type="ChEBI" id="CHEBI:57856"/>
        <dbReference type="ChEBI" id="CHEBI:59789"/>
        <dbReference type="ChEBI" id="CHEBI:74411"/>
        <dbReference type="ChEBI" id="CHEBI:74497"/>
        <dbReference type="EC" id="2.1.1.192"/>
    </reaction>
</comment>
<keyword evidence="6 13" id="KW-0808">Transferase</keyword>
<evidence type="ECO:0000256" key="12">
    <source>
        <dbReference type="ARBA" id="ARBA00023157"/>
    </source>
</evidence>
<evidence type="ECO:0000256" key="9">
    <source>
        <dbReference type="ARBA" id="ARBA00022723"/>
    </source>
</evidence>
<evidence type="ECO:0000256" key="11">
    <source>
        <dbReference type="ARBA" id="ARBA00023014"/>
    </source>
</evidence>
<feature type="binding site" evidence="13">
    <location>
        <begin position="171"/>
        <end position="172"/>
    </location>
    <ligand>
        <name>S-adenosyl-L-methionine</name>
        <dbReference type="ChEBI" id="CHEBI:59789"/>
    </ligand>
</feature>
<dbReference type="Proteomes" id="UP000037784">
    <property type="component" value="Unassembled WGS sequence"/>
</dbReference>
<evidence type="ECO:0000256" key="3">
    <source>
        <dbReference type="ARBA" id="ARBA00022490"/>
    </source>
</evidence>
<dbReference type="HAMAP" id="MF_01849">
    <property type="entry name" value="RNA_methyltr_RlmN"/>
    <property type="match status" value="1"/>
</dbReference>
<comment type="subcellular location">
    <subcellularLocation>
        <location evidence="1 13">Cytoplasm</location>
    </subcellularLocation>
</comment>
<evidence type="ECO:0000256" key="6">
    <source>
        <dbReference type="ARBA" id="ARBA00022679"/>
    </source>
</evidence>
<dbReference type="EMBL" id="LGKN01000009">
    <property type="protein sequence ID" value="KPL86328.1"/>
    <property type="molecule type" value="Genomic_DNA"/>
</dbReference>
<protein>
    <recommendedName>
        <fullName evidence="13">Probable dual-specificity RNA methyltransferase RlmN</fullName>
        <ecNumber evidence="13">2.1.1.192</ecNumber>
    </recommendedName>
    <alternativeName>
        <fullName evidence="13">23S rRNA (adenine(2503)-C(2))-methyltransferase</fullName>
    </alternativeName>
    <alternativeName>
        <fullName evidence="13">23S rRNA m2A2503 methyltransferase</fullName>
    </alternativeName>
    <alternativeName>
        <fullName evidence="13">Ribosomal RNA large subunit methyltransferase N</fullName>
    </alternativeName>
    <alternativeName>
        <fullName evidence="13">tRNA (adenine(37)-C(2))-methyltransferase</fullName>
    </alternativeName>
    <alternativeName>
        <fullName evidence="13">tRNA m2A37 methyltransferase</fullName>
    </alternativeName>
</protein>
<gene>
    <name evidence="13 15" type="primary">rlmN</name>
    <name evidence="15" type="ORF">ARMA_0593</name>
    <name evidence="16" type="ORF">SE16_13445</name>
</gene>
<evidence type="ECO:0000256" key="5">
    <source>
        <dbReference type="ARBA" id="ARBA00022603"/>
    </source>
</evidence>
<keyword evidence="7 13" id="KW-0949">S-adenosyl-L-methionine</keyword>
<dbReference type="SMART" id="SM00729">
    <property type="entry name" value="Elp3"/>
    <property type="match status" value="1"/>
</dbReference>
<dbReference type="SFLD" id="SFLDG01062">
    <property type="entry name" value="methyltransferase_(Class_A)"/>
    <property type="match status" value="1"/>
</dbReference>
<dbReference type="PATRIC" id="fig|872965.6.peg.2328"/>
<dbReference type="GO" id="GO:0070475">
    <property type="term" value="P:rRNA base methylation"/>
    <property type="evidence" value="ECO:0007669"/>
    <property type="project" value="UniProtKB-UniRule"/>
</dbReference>
<dbReference type="FunCoup" id="A0A0M9UBV8">
    <property type="interactions" value="446"/>
</dbReference>
<keyword evidence="17" id="KW-1185">Reference proteome</keyword>
<evidence type="ECO:0000313" key="16">
    <source>
        <dbReference type="EMBL" id="KPL86328.1"/>
    </source>
</evidence>
<dbReference type="OrthoDB" id="9793973at2"/>
<accession>A0A0M9UBV8</accession>
<dbReference type="InterPro" id="IPR007197">
    <property type="entry name" value="rSAM"/>
</dbReference>
<feature type="binding site" evidence="13">
    <location>
        <position position="119"/>
    </location>
    <ligand>
        <name>[4Fe-4S] cluster</name>
        <dbReference type="ChEBI" id="CHEBI:49883"/>
        <note>4Fe-4S-S-AdoMet</note>
    </ligand>
</feature>
<comment type="cofactor">
    <cofactor evidence="13">
        <name>[4Fe-4S] cluster</name>
        <dbReference type="ChEBI" id="CHEBI:49883"/>
    </cofactor>
    <text evidence="13">Binds 1 [4Fe-4S] cluster. The cluster is coordinated with 3 cysteines and an exchangeable S-adenosyl-L-methionine.</text>
</comment>
<dbReference type="InterPro" id="IPR013785">
    <property type="entry name" value="Aldolase_TIM"/>
</dbReference>
<evidence type="ECO:0000259" key="14">
    <source>
        <dbReference type="PROSITE" id="PS51918"/>
    </source>
</evidence>
<comment type="caution">
    <text evidence="13">Lacks conserved residue(s) required for the propagation of feature annotation.</text>
</comment>
<evidence type="ECO:0000313" key="15">
    <source>
        <dbReference type="EMBL" id="GAP62170.1"/>
    </source>
</evidence>
<evidence type="ECO:0000256" key="2">
    <source>
        <dbReference type="ARBA" id="ARBA00022485"/>
    </source>
</evidence>
<feature type="binding site" evidence="13">
    <location>
        <position position="122"/>
    </location>
    <ligand>
        <name>[4Fe-4S] cluster</name>
        <dbReference type="ChEBI" id="CHEBI:49883"/>
        <note>4Fe-4S-S-AdoMet</note>
    </ligand>
</feature>
<keyword evidence="3 13" id="KW-0963">Cytoplasm</keyword>
<dbReference type="GO" id="GO:0000049">
    <property type="term" value="F:tRNA binding"/>
    <property type="evidence" value="ECO:0007669"/>
    <property type="project" value="UniProtKB-UniRule"/>
</dbReference>
<name>A0A0M9UBV8_9CHLR</name>
<reference evidence="17" key="3">
    <citation type="submission" date="2015-08" db="EMBL/GenBank/DDBJ databases">
        <title>Draft Genome Sequence of a Heterotrophic Facultative Anaerobic Bacterium Ardenticatena maritima Strain 110S.</title>
        <authorList>
            <person name="Kawaichi S."/>
            <person name="Yoshida T."/>
            <person name="Sako Y."/>
            <person name="Nakamura R."/>
        </authorList>
    </citation>
    <scope>NUCLEOTIDE SEQUENCE [LARGE SCALE GENOMIC DNA]</scope>
    <source>
        <strain evidence="17">110S</strain>
    </source>
</reference>
<dbReference type="GO" id="GO:0002935">
    <property type="term" value="F:tRNA (adenine(37)-C2)-methyltransferase activity"/>
    <property type="evidence" value="ECO:0007669"/>
    <property type="project" value="UniProtKB-UniRule"/>
</dbReference>
<dbReference type="SFLD" id="SFLDF00275">
    <property type="entry name" value="adenosine_C2_methyltransferase"/>
    <property type="match status" value="1"/>
</dbReference>
<dbReference type="RefSeq" id="WP_054492090.1">
    <property type="nucleotide sequence ID" value="NZ_BBZA01000034.1"/>
</dbReference>
<evidence type="ECO:0000256" key="13">
    <source>
        <dbReference type="HAMAP-Rule" id="MF_01849"/>
    </source>
</evidence>
<evidence type="ECO:0000256" key="4">
    <source>
        <dbReference type="ARBA" id="ARBA00022552"/>
    </source>
</evidence>
<feature type="active site" description="S-methylcysteine intermediate" evidence="13">
    <location>
        <position position="346"/>
    </location>
</feature>
<dbReference type="NCBIfam" id="TIGR00048">
    <property type="entry name" value="rRNA_mod_RlmN"/>
    <property type="match status" value="1"/>
</dbReference>
<dbReference type="PANTHER" id="PTHR30544">
    <property type="entry name" value="23S RRNA METHYLTRANSFERASE"/>
    <property type="match status" value="1"/>
</dbReference>
<dbReference type="GO" id="GO:0051539">
    <property type="term" value="F:4 iron, 4 sulfur cluster binding"/>
    <property type="evidence" value="ECO:0007669"/>
    <property type="project" value="UniProtKB-UniRule"/>
</dbReference>
<dbReference type="PANTHER" id="PTHR30544:SF5">
    <property type="entry name" value="RADICAL SAM CORE DOMAIN-CONTAINING PROTEIN"/>
    <property type="match status" value="1"/>
</dbReference>
<dbReference type="InterPro" id="IPR027492">
    <property type="entry name" value="RNA_MTrfase_RlmN"/>
</dbReference>
<feature type="binding site" evidence="13">
    <location>
        <position position="302"/>
    </location>
    <ligand>
        <name>S-adenosyl-L-methionine</name>
        <dbReference type="ChEBI" id="CHEBI:59789"/>
    </ligand>
</feature>
<feature type="binding site" evidence="13">
    <location>
        <position position="203"/>
    </location>
    <ligand>
        <name>S-adenosyl-L-methionine</name>
        <dbReference type="ChEBI" id="CHEBI:59789"/>
    </ligand>
</feature>
<dbReference type="Gene3D" id="1.10.150.530">
    <property type="match status" value="1"/>
</dbReference>
<dbReference type="InParanoid" id="A0A0M9UBV8"/>
<dbReference type="InterPro" id="IPR040072">
    <property type="entry name" value="Methyltransferase_A"/>
</dbReference>
<dbReference type="EMBL" id="BBZA01000034">
    <property type="protein sequence ID" value="GAP62170.1"/>
    <property type="molecule type" value="Genomic_DNA"/>
</dbReference>
<dbReference type="SUPFAM" id="SSF102114">
    <property type="entry name" value="Radical SAM enzymes"/>
    <property type="match status" value="1"/>
</dbReference>
<reference evidence="15 17" key="1">
    <citation type="journal article" date="2015" name="Genome Announc.">
        <title>Draft Genome Sequence of a Heterotrophic Facultative Anaerobic Thermophilic Bacterium, Ardenticatena maritima Strain 110ST.</title>
        <authorList>
            <person name="Kawaichi S."/>
            <person name="Yoshida T."/>
            <person name="Sako Y."/>
            <person name="Nakamura R."/>
        </authorList>
    </citation>
    <scope>NUCLEOTIDE SEQUENCE [LARGE SCALE GENOMIC DNA]</scope>
    <source>
        <strain evidence="15 17">110S</strain>
    </source>
</reference>
<dbReference type="Pfam" id="PF21016">
    <property type="entry name" value="RlmN_N"/>
    <property type="match status" value="1"/>
</dbReference>
<comment type="caution">
    <text evidence="15">The sequence shown here is derived from an EMBL/GenBank/DDBJ whole genome shotgun (WGS) entry which is preliminary data.</text>
</comment>
<comment type="catalytic activity">
    <reaction evidence="13">
        <text>adenosine(2503) in 23S rRNA + 2 reduced [2Fe-2S]-[ferredoxin] + 2 S-adenosyl-L-methionine = 2-methyladenosine(2503) in 23S rRNA + 5'-deoxyadenosine + L-methionine + 2 oxidized [2Fe-2S]-[ferredoxin] + S-adenosyl-L-homocysteine</text>
        <dbReference type="Rhea" id="RHEA:42916"/>
        <dbReference type="Rhea" id="RHEA-COMP:10000"/>
        <dbReference type="Rhea" id="RHEA-COMP:10001"/>
        <dbReference type="Rhea" id="RHEA-COMP:10152"/>
        <dbReference type="Rhea" id="RHEA-COMP:10282"/>
        <dbReference type="ChEBI" id="CHEBI:17319"/>
        <dbReference type="ChEBI" id="CHEBI:33737"/>
        <dbReference type="ChEBI" id="CHEBI:33738"/>
        <dbReference type="ChEBI" id="CHEBI:57844"/>
        <dbReference type="ChEBI" id="CHEBI:57856"/>
        <dbReference type="ChEBI" id="CHEBI:59789"/>
        <dbReference type="ChEBI" id="CHEBI:74411"/>
        <dbReference type="ChEBI" id="CHEBI:74497"/>
        <dbReference type="EC" id="2.1.1.192"/>
    </reaction>
</comment>
<dbReference type="EC" id="2.1.1.192" evidence="13"/>
<evidence type="ECO:0000313" key="17">
    <source>
        <dbReference type="Proteomes" id="UP000037784"/>
    </source>
</evidence>
<dbReference type="InterPro" id="IPR048641">
    <property type="entry name" value="RlmN_N"/>
</dbReference>
<feature type="domain" description="Radical SAM core" evidence="14">
    <location>
        <begin position="101"/>
        <end position="341"/>
    </location>
</feature>
<dbReference type="AlphaFoldDB" id="A0A0M9UBV8"/>
<comment type="function">
    <text evidence="13">Specifically methylates position 2 of adenine 2503 in 23S rRNA and position 2 of adenine 37 in tRNAs.</text>
</comment>
<dbReference type="InterPro" id="IPR004383">
    <property type="entry name" value="rRNA_lsu_MTrfase_RlmN/Cfr"/>
</dbReference>
<feature type="binding site" evidence="13">
    <location>
        <begin position="226"/>
        <end position="228"/>
    </location>
    <ligand>
        <name>S-adenosyl-L-methionine</name>
        <dbReference type="ChEBI" id="CHEBI:59789"/>
    </ligand>
</feature>
<organism evidence="15 17">
    <name type="scientific">Ardenticatena maritima</name>
    <dbReference type="NCBI Taxonomy" id="872965"/>
    <lineage>
        <taxon>Bacteria</taxon>
        <taxon>Bacillati</taxon>
        <taxon>Chloroflexota</taxon>
        <taxon>Ardenticatenia</taxon>
        <taxon>Ardenticatenales</taxon>
        <taxon>Ardenticatenaceae</taxon>
        <taxon>Ardenticatena</taxon>
    </lineage>
</organism>
<dbReference type="FunFam" id="3.20.20.70:FF:000014">
    <property type="entry name" value="Probable dual-specificity RNA methyltransferase RlmN"/>
    <property type="match status" value="1"/>
</dbReference>
<evidence type="ECO:0000256" key="8">
    <source>
        <dbReference type="ARBA" id="ARBA00022694"/>
    </source>
</evidence>
<evidence type="ECO:0000256" key="10">
    <source>
        <dbReference type="ARBA" id="ARBA00023004"/>
    </source>
</evidence>
<dbReference type="GO" id="GO:0030488">
    <property type="term" value="P:tRNA methylation"/>
    <property type="evidence" value="ECO:0007669"/>
    <property type="project" value="UniProtKB-UniRule"/>
</dbReference>
<evidence type="ECO:0000313" key="18">
    <source>
        <dbReference type="Proteomes" id="UP000050502"/>
    </source>
</evidence>
<evidence type="ECO:0000256" key="1">
    <source>
        <dbReference type="ARBA" id="ARBA00004496"/>
    </source>
</evidence>
<dbReference type="GO" id="GO:0046872">
    <property type="term" value="F:metal ion binding"/>
    <property type="evidence" value="ECO:0007669"/>
    <property type="project" value="UniProtKB-KW"/>
</dbReference>
<keyword evidence="8 13" id="KW-0819">tRNA processing</keyword>
<feature type="active site" description="Proton acceptor" evidence="13">
    <location>
        <position position="95"/>
    </location>
</feature>
<sequence>METILRNPYTLTLEEWRDVLAEWGEPAYRARQIWQWLYRHLARDADAMTNLPKALRRRLAETFDFDILTPVTQLQSTDGHTRKWLLRLPDGEHIEAVLMEYDTRNTACISVQVGCAYACAFCATGQMGLIRNLAAGEIVAQIVHIERVLRDAGERPTEGHALTNIVFMGMGEPLSNYRETLKAIRILNHREGMAFGARRMTLSTVGLVPAIRRLAEEPLQVNLAISLHAPRDDLRAALLPINAQYPIAELMEAVREYIRKTNRRVTFEYAMIDGINDDVALAHELGRLLKGMLAHVNLIPLNAVPGSPWQGSPRERVRAFADVLQASYNVPVTVRVRRGIDIAAGCGQLYAQVERRGRSIVPLDAYPTHAEAARAAARRHT</sequence>
<dbReference type="STRING" id="872965.SE16_13445"/>
<dbReference type="GO" id="GO:0005737">
    <property type="term" value="C:cytoplasm"/>
    <property type="evidence" value="ECO:0007669"/>
    <property type="project" value="UniProtKB-SubCell"/>
</dbReference>
<keyword evidence="12 13" id="KW-1015">Disulfide bond</keyword>
<keyword evidence="9 13" id="KW-0479">Metal-binding</keyword>
<dbReference type="SFLD" id="SFLDS00029">
    <property type="entry name" value="Radical_SAM"/>
    <property type="match status" value="1"/>
</dbReference>
<comment type="miscellaneous">
    <text evidence="13">Reaction proceeds by a ping-pong mechanism involving intermediate methylation of a conserved cysteine residue.</text>
</comment>
<dbReference type="Gene3D" id="3.20.20.70">
    <property type="entry name" value="Aldolase class I"/>
    <property type="match status" value="1"/>
</dbReference>
<keyword evidence="4 13" id="KW-0698">rRNA processing</keyword>
<reference evidence="16 18" key="2">
    <citation type="submission" date="2015-07" db="EMBL/GenBank/DDBJ databases">
        <title>Whole genome sequence of Ardenticatena maritima DSM 23922.</title>
        <authorList>
            <person name="Hemp J."/>
            <person name="Ward L.M."/>
            <person name="Pace L.A."/>
            <person name="Fischer W.W."/>
        </authorList>
    </citation>
    <scope>NUCLEOTIDE SEQUENCE [LARGE SCALE GENOMIC DNA]</scope>
    <source>
        <strain evidence="16 18">110S</strain>
    </source>
</reference>
<feature type="binding site" evidence="13">
    <location>
        <position position="115"/>
    </location>
    <ligand>
        <name>[4Fe-4S] cluster</name>
        <dbReference type="ChEBI" id="CHEBI:49883"/>
        <note>4Fe-4S-S-AdoMet</note>
    </ligand>
</feature>
<dbReference type="InterPro" id="IPR058240">
    <property type="entry name" value="rSAM_sf"/>
</dbReference>
<keyword evidence="11 13" id="KW-0411">Iron-sulfur</keyword>
<evidence type="ECO:0000256" key="7">
    <source>
        <dbReference type="ARBA" id="ARBA00022691"/>
    </source>
</evidence>
<keyword evidence="2 13" id="KW-0004">4Fe-4S</keyword>